<dbReference type="GO" id="GO:0005509">
    <property type="term" value="F:calcium ion binding"/>
    <property type="evidence" value="ECO:0007669"/>
    <property type="project" value="InterPro"/>
</dbReference>
<feature type="domain" description="EF-hand" evidence="5">
    <location>
        <begin position="282"/>
        <end position="317"/>
    </location>
</feature>
<dbReference type="PANTHER" id="PTHR11915">
    <property type="entry name" value="SPECTRIN/FILAMIN RELATED CYTOSKELETAL PROTEIN"/>
    <property type="match status" value="1"/>
</dbReference>
<gene>
    <name evidence="6" type="ORF">GSOID_T00018896001</name>
</gene>
<keyword evidence="2" id="KW-0677">Repeat</keyword>
<evidence type="ECO:0000256" key="2">
    <source>
        <dbReference type="ARBA" id="ARBA00022737"/>
    </source>
</evidence>
<evidence type="ECO:0000256" key="3">
    <source>
        <dbReference type="ARBA" id="ARBA00022837"/>
    </source>
</evidence>
<dbReference type="FunFam" id="1.10.238.10:FF:000004">
    <property type="entry name" value="Actinin alpha 1"/>
    <property type="match status" value="1"/>
</dbReference>
<dbReference type="Pfam" id="PF00435">
    <property type="entry name" value="Spectrin"/>
    <property type="match status" value="2"/>
</dbReference>
<proteinExistence type="predicted"/>
<dbReference type="Gene3D" id="1.10.238.10">
    <property type="entry name" value="EF-hand"/>
    <property type="match status" value="2"/>
</dbReference>
<dbReference type="SMART" id="SM00150">
    <property type="entry name" value="SPEC"/>
    <property type="match status" value="1"/>
</dbReference>
<keyword evidence="4" id="KW-0009">Actin-binding</keyword>
<dbReference type="Pfam" id="PF08726">
    <property type="entry name" value="EFhand_Ca_insen"/>
    <property type="match status" value="1"/>
</dbReference>
<accession>E4Y5P9</accession>
<protein>
    <recommendedName>
        <fullName evidence="5">EF-hand domain-containing protein</fullName>
    </recommendedName>
</protein>
<name>E4Y5P9_OIKDI</name>
<evidence type="ECO:0000313" key="6">
    <source>
        <dbReference type="EMBL" id="CBY30949.1"/>
    </source>
</evidence>
<dbReference type="GO" id="GO:0003779">
    <property type="term" value="F:actin binding"/>
    <property type="evidence" value="ECO:0007669"/>
    <property type="project" value="UniProtKB-KW"/>
</dbReference>
<dbReference type="SMART" id="SM01184">
    <property type="entry name" value="efhand_Ca_insen"/>
    <property type="match status" value="1"/>
</dbReference>
<dbReference type="SUPFAM" id="SSF47473">
    <property type="entry name" value="EF-hand"/>
    <property type="match status" value="1"/>
</dbReference>
<dbReference type="CDD" id="cd00176">
    <property type="entry name" value="SPEC"/>
    <property type="match status" value="1"/>
</dbReference>
<dbReference type="InterPro" id="IPR002017">
    <property type="entry name" value="Spectrin_repeat"/>
</dbReference>
<reference evidence="6" key="1">
    <citation type="journal article" date="2010" name="Science">
        <title>Plasticity of animal genome architecture unmasked by rapid evolution of a pelagic tunicate.</title>
        <authorList>
            <person name="Denoeud F."/>
            <person name="Henriet S."/>
            <person name="Mungpakdee S."/>
            <person name="Aury J.M."/>
            <person name="Da Silva C."/>
            <person name="Brinkmann H."/>
            <person name="Mikhaleva J."/>
            <person name="Olsen L.C."/>
            <person name="Jubin C."/>
            <person name="Canestro C."/>
            <person name="Bouquet J.M."/>
            <person name="Danks G."/>
            <person name="Poulain J."/>
            <person name="Campsteijn C."/>
            <person name="Adamski M."/>
            <person name="Cross I."/>
            <person name="Yadetie F."/>
            <person name="Muffato M."/>
            <person name="Louis A."/>
            <person name="Butcher S."/>
            <person name="Tsagkogeorga G."/>
            <person name="Konrad A."/>
            <person name="Singh S."/>
            <person name="Jensen M.F."/>
            <person name="Cong E.H."/>
            <person name="Eikeseth-Otteraa H."/>
            <person name="Noel B."/>
            <person name="Anthouard V."/>
            <person name="Porcel B.M."/>
            <person name="Kachouri-Lafond R."/>
            <person name="Nishino A."/>
            <person name="Ugolini M."/>
            <person name="Chourrout P."/>
            <person name="Nishida H."/>
            <person name="Aasland R."/>
            <person name="Huzurbazar S."/>
            <person name="Westhof E."/>
            <person name="Delsuc F."/>
            <person name="Lehrach H."/>
            <person name="Reinhardt R."/>
            <person name="Weissenbach J."/>
            <person name="Roy S.W."/>
            <person name="Artiguenave F."/>
            <person name="Postlethwait J.H."/>
            <person name="Manak J.R."/>
            <person name="Thompson E.M."/>
            <person name="Jaillon O."/>
            <person name="Du Pasquier L."/>
            <person name="Boudinot P."/>
            <person name="Liberles D.A."/>
            <person name="Volff J.N."/>
            <person name="Philippe H."/>
            <person name="Lenhard B."/>
            <person name="Roest Crollius H."/>
            <person name="Wincker P."/>
            <person name="Chourrout D."/>
        </authorList>
    </citation>
    <scope>NUCLEOTIDE SEQUENCE [LARGE SCALE GENOMIC DNA]</scope>
</reference>
<evidence type="ECO:0000259" key="5">
    <source>
        <dbReference type="PROSITE" id="PS50222"/>
    </source>
</evidence>
<evidence type="ECO:0000256" key="1">
    <source>
        <dbReference type="ARBA" id="ARBA00022723"/>
    </source>
</evidence>
<feature type="domain" description="EF-hand" evidence="5">
    <location>
        <begin position="246"/>
        <end position="281"/>
    </location>
</feature>
<dbReference type="Pfam" id="PF13499">
    <property type="entry name" value="EF-hand_7"/>
    <property type="match status" value="1"/>
</dbReference>
<keyword evidence="3" id="KW-0106">Calcium</keyword>
<keyword evidence="1" id="KW-0479">Metal-binding</keyword>
<dbReference type="EMBL" id="FN654288">
    <property type="protein sequence ID" value="CBY30949.1"/>
    <property type="molecule type" value="Genomic_DNA"/>
</dbReference>
<dbReference type="InterPro" id="IPR014837">
    <property type="entry name" value="EF-hand_Ca_insen"/>
</dbReference>
<dbReference type="AlphaFoldDB" id="E4Y5P9"/>
<dbReference type="Proteomes" id="UP000011014">
    <property type="component" value="Unassembled WGS sequence"/>
</dbReference>
<dbReference type="PROSITE" id="PS50222">
    <property type="entry name" value="EF_HAND_2"/>
    <property type="match status" value="2"/>
</dbReference>
<dbReference type="InterPro" id="IPR011992">
    <property type="entry name" value="EF-hand-dom_pair"/>
</dbReference>
<dbReference type="SMART" id="SM00054">
    <property type="entry name" value="EFh"/>
    <property type="match status" value="2"/>
</dbReference>
<sequence>MEKILDTIEQLYLEFAKRAAPFNNWMEGAKEDLEDMFIVHSIEEIKGLIQAHEQFKATLPEAQKEKDNIIGLMREASKIARQYGVELGINPYTTVSADSIEGAWNAVVNYIPRRDSSLQLELAKQQHHNQLRIKFAQQANAIGPWIQQKTEEIVGVALEMDGTLEQQIQKLKSYQTAVEGYRPKVEELAHHHQEIQEALVFDNPHTNYTMEHIHVGMEHLRTTISRTINEIENQIMMRDAKGLTAEQMNEFRASFNHFDRKKKGYLEPDDFAAVLISMGYQLGEAEFQRILAIVDPTGTGQVTFRSFIEFMTRETTDNDTAEQVIESFRVLAGDKPYILEEELKRELPPDQADYCIQRMSPFRGADVPQGALDYESFSTALYGESDL</sequence>
<organism evidence="6">
    <name type="scientific">Oikopleura dioica</name>
    <name type="common">Tunicate</name>
    <dbReference type="NCBI Taxonomy" id="34765"/>
    <lineage>
        <taxon>Eukaryota</taxon>
        <taxon>Metazoa</taxon>
        <taxon>Chordata</taxon>
        <taxon>Tunicata</taxon>
        <taxon>Appendicularia</taxon>
        <taxon>Copelata</taxon>
        <taxon>Oikopleuridae</taxon>
        <taxon>Oikopleura</taxon>
    </lineage>
</organism>
<dbReference type="FunFam" id="1.20.58.60:FF:000003">
    <property type="entry name" value="Actinin, alpha 1"/>
    <property type="match status" value="1"/>
</dbReference>
<dbReference type="SUPFAM" id="SSF46966">
    <property type="entry name" value="Spectrin repeat"/>
    <property type="match status" value="2"/>
</dbReference>
<dbReference type="Gene3D" id="1.20.58.60">
    <property type="match status" value="2"/>
</dbReference>
<dbReference type="FunFam" id="1.20.58.60:FF:000005">
    <property type="entry name" value="Actinin alpha 1"/>
    <property type="match status" value="1"/>
</dbReference>
<dbReference type="InterPro" id="IPR018159">
    <property type="entry name" value="Spectrin/alpha-actinin"/>
</dbReference>
<dbReference type="InterPro" id="IPR002048">
    <property type="entry name" value="EF_hand_dom"/>
</dbReference>
<dbReference type="CDD" id="cd00051">
    <property type="entry name" value="EFh"/>
    <property type="match status" value="1"/>
</dbReference>
<evidence type="ECO:0000256" key="4">
    <source>
        <dbReference type="ARBA" id="ARBA00023203"/>
    </source>
</evidence>